<protein>
    <submittedName>
        <fullName evidence="1">Uncharacterized protein</fullName>
    </submittedName>
</protein>
<comment type="caution">
    <text evidence="1">The sequence shown here is derived from an EMBL/GenBank/DDBJ whole genome shotgun (WGS) entry which is preliminary data.</text>
</comment>
<reference evidence="1 2" key="1">
    <citation type="submission" date="2017-07" db="EMBL/GenBank/DDBJ databases">
        <title>Draft whole genome sequences of clinical Proprionibacteriaceae strains.</title>
        <authorList>
            <person name="Bernier A.-M."/>
            <person name="Bernard K."/>
            <person name="Domingo M.-C."/>
        </authorList>
    </citation>
    <scope>NUCLEOTIDE SEQUENCE [LARGE SCALE GENOMIC DNA]</scope>
    <source>
        <strain evidence="1 2">NML 150081</strain>
    </source>
</reference>
<evidence type="ECO:0000313" key="1">
    <source>
        <dbReference type="EMBL" id="OYN89476.1"/>
    </source>
</evidence>
<proteinExistence type="predicted"/>
<dbReference type="EMBL" id="NMVJ01000009">
    <property type="protein sequence ID" value="OYN89476.1"/>
    <property type="molecule type" value="Genomic_DNA"/>
</dbReference>
<dbReference type="AlphaFoldDB" id="A0A255ED62"/>
<evidence type="ECO:0000313" key="2">
    <source>
        <dbReference type="Proteomes" id="UP000216300"/>
    </source>
</evidence>
<organism evidence="1 2">
    <name type="scientific">Parenemella sanctibonifatiensis</name>
    <dbReference type="NCBI Taxonomy" id="2016505"/>
    <lineage>
        <taxon>Bacteria</taxon>
        <taxon>Bacillati</taxon>
        <taxon>Actinomycetota</taxon>
        <taxon>Actinomycetes</taxon>
        <taxon>Propionibacteriales</taxon>
        <taxon>Propionibacteriaceae</taxon>
        <taxon>Parenemella</taxon>
    </lineage>
</organism>
<sequence>MCSDVHEFGHFQAAPVREHQQAAEDVRALVALLLHRVPVARHLGLGVGRSESDVIGVLGPIRLPGRTPRDPFADVGEGRAVVALAVPRGGALALRDVLLHPLRGEHHLGVEREVLLQSPS</sequence>
<gene>
    <name evidence="1" type="ORF">CGZ91_11350</name>
</gene>
<keyword evidence="2" id="KW-1185">Reference proteome</keyword>
<dbReference type="Proteomes" id="UP000216300">
    <property type="component" value="Unassembled WGS sequence"/>
</dbReference>
<name>A0A255ED62_9ACTN</name>
<accession>A0A255ED62</accession>